<comment type="caution">
    <text evidence="6">The sequence shown here is derived from an EMBL/GenBank/DDBJ whole genome shotgun (WGS) entry which is preliminary data.</text>
</comment>
<dbReference type="InterPro" id="IPR004161">
    <property type="entry name" value="EFTu-like_2"/>
</dbReference>
<keyword evidence="3" id="KW-0342">GTP-binding</keyword>
<dbReference type="InterPro" id="IPR035531">
    <property type="entry name" value="GTPBP1-like"/>
</dbReference>
<evidence type="ECO:0000313" key="6">
    <source>
        <dbReference type="EMBL" id="CAK8692322.1"/>
    </source>
</evidence>
<dbReference type="SUPFAM" id="SSF50465">
    <property type="entry name" value="EF-Tu/eEF-1alpha/eIF2-gamma C-terminal domain"/>
    <property type="match status" value="1"/>
</dbReference>
<feature type="region of interest" description="Disordered" evidence="4">
    <location>
        <begin position="568"/>
        <end position="638"/>
    </location>
</feature>
<evidence type="ECO:0000256" key="4">
    <source>
        <dbReference type="SAM" id="MobiDB-lite"/>
    </source>
</evidence>
<evidence type="ECO:0000256" key="2">
    <source>
        <dbReference type="ARBA" id="ARBA00022741"/>
    </source>
</evidence>
<protein>
    <recommendedName>
        <fullName evidence="5">Tr-type G domain-containing protein</fullName>
    </recommendedName>
</protein>
<gene>
    <name evidence="6" type="ORF">CVLEPA_LOCUS25040</name>
</gene>
<dbReference type="PANTHER" id="PTHR43721">
    <property type="entry name" value="ELONGATION FACTOR TU-RELATED"/>
    <property type="match status" value="1"/>
</dbReference>
<organism evidence="6 7">
    <name type="scientific">Clavelina lepadiformis</name>
    <name type="common">Light-bulb sea squirt</name>
    <name type="synonym">Ascidia lepadiformis</name>
    <dbReference type="NCBI Taxonomy" id="159417"/>
    <lineage>
        <taxon>Eukaryota</taxon>
        <taxon>Metazoa</taxon>
        <taxon>Chordata</taxon>
        <taxon>Tunicata</taxon>
        <taxon>Ascidiacea</taxon>
        <taxon>Aplousobranchia</taxon>
        <taxon>Clavelinidae</taxon>
        <taxon>Clavelina</taxon>
    </lineage>
</organism>
<evidence type="ECO:0000256" key="3">
    <source>
        <dbReference type="ARBA" id="ARBA00023134"/>
    </source>
</evidence>
<dbReference type="CDD" id="cd04165">
    <property type="entry name" value="GTPBP1_like"/>
    <property type="match status" value="1"/>
</dbReference>
<dbReference type="InterPro" id="IPR009001">
    <property type="entry name" value="Transl_elong_EF1A/Init_IF2_C"/>
</dbReference>
<dbReference type="Gene3D" id="2.40.30.10">
    <property type="entry name" value="Translation factors"/>
    <property type="match status" value="1"/>
</dbReference>
<dbReference type="CDD" id="cd03708">
    <property type="entry name" value="GTPBP_III"/>
    <property type="match status" value="1"/>
</dbReference>
<sequence length="638" mass="69816">MEKAESTTAVLSIHENKSVKVIKALKGQDMLDWENGQLPPEKEEGNVEYKLKLINPTTSRLEHLVTQMKWRLQEGQGEAIYKIGVEDGGVCAGLSDNELKSTMNTLEEMAKRLGAALTVLRKREVNSEALGERKQVAEVLVRRVPDDQQFLDIRVTVVGNADAGKSTLLGVLTQGELDNGRGQARLNLFRHLHEIQSGRTSCISHEILGFDSKGKVVNYAETKTAEDICAASSKIITFIDLAGHHKYLKTTVFGLTSNHPDFAVLVVSANRGVAGTTREHLGLAMALGVPIVAVVTKIDLCPESISERACRQLEQLLSSPVCGRIPFRVRTEDDAYTAAAGMAGIGSNVVPLFKVSSMSGENLSLLTRFFNVLPPQKNAREQEKLMQKPAEFQVDEVYSVPEVGPVVGGTLLHGTITENDHLIIGPSTLGHYFPVTVTTIHRNRAPCRVVRAGQAASLSLGNVDKNDIRKGMVMVSNKIHPGSCMRFDASVFLLYHPTSALSEGCQSTVHVGNVRQTAIVERIHNENNSLNRNEQASVTFHFACYPEHLRVGSTLLFREQTTKGIGQVTKVYPYNPSDRLTPKRHRKCGGSLSPDRTTSSPSQSLSNAADLSLGEDNTSEPSSPTLNPVSRKRQHIER</sequence>
<dbReference type="EMBL" id="CAWYQH010000130">
    <property type="protein sequence ID" value="CAK8692322.1"/>
    <property type="molecule type" value="Genomic_DNA"/>
</dbReference>
<reference evidence="6 7" key="1">
    <citation type="submission" date="2024-02" db="EMBL/GenBank/DDBJ databases">
        <authorList>
            <person name="Daric V."/>
            <person name="Darras S."/>
        </authorList>
    </citation>
    <scope>NUCLEOTIDE SEQUENCE [LARGE SCALE GENOMIC DNA]</scope>
</reference>
<evidence type="ECO:0000256" key="1">
    <source>
        <dbReference type="ARBA" id="ARBA00007249"/>
    </source>
</evidence>
<dbReference type="PROSITE" id="PS51722">
    <property type="entry name" value="G_TR_2"/>
    <property type="match status" value="1"/>
</dbReference>
<dbReference type="InterPro" id="IPR050055">
    <property type="entry name" value="EF-Tu_GTPase"/>
</dbReference>
<dbReference type="PANTHER" id="PTHR43721:SF3">
    <property type="entry name" value="GTP-BINDING PROTEIN 2"/>
    <property type="match status" value="1"/>
</dbReference>
<proteinExistence type="inferred from homology"/>
<dbReference type="Gene3D" id="3.40.50.300">
    <property type="entry name" value="P-loop containing nucleotide triphosphate hydrolases"/>
    <property type="match status" value="1"/>
</dbReference>
<name>A0ABP0GL24_CLALP</name>
<accession>A0ABP0GL24</accession>
<dbReference type="Proteomes" id="UP001642483">
    <property type="component" value="Unassembled WGS sequence"/>
</dbReference>
<dbReference type="InterPro" id="IPR027417">
    <property type="entry name" value="P-loop_NTPase"/>
</dbReference>
<dbReference type="InterPro" id="IPR009000">
    <property type="entry name" value="Transl_B-barrel_sf"/>
</dbReference>
<keyword evidence="7" id="KW-1185">Reference proteome</keyword>
<dbReference type="SUPFAM" id="SSF52540">
    <property type="entry name" value="P-loop containing nucleoside triphosphate hydrolases"/>
    <property type="match status" value="1"/>
</dbReference>
<feature type="domain" description="Tr-type G" evidence="5">
    <location>
        <begin position="150"/>
        <end position="380"/>
    </location>
</feature>
<keyword evidence="2" id="KW-0547">Nucleotide-binding</keyword>
<evidence type="ECO:0000259" key="5">
    <source>
        <dbReference type="PROSITE" id="PS51722"/>
    </source>
</evidence>
<comment type="similarity">
    <text evidence="1">Belongs to the TRAFAC class translation factor GTPase superfamily. Classic translation factor GTPase family. EF-Tu/EF-1A subfamily.</text>
</comment>
<dbReference type="Pfam" id="PF00009">
    <property type="entry name" value="GTP_EFTU"/>
    <property type="match status" value="1"/>
</dbReference>
<dbReference type="CDD" id="cd03694">
    <property type="entry name" value="GTPBP_II"/>
    <property type="match status" value="1"/>
</dbReference>
<dbReference type="SUPFAM" id="SSF50447">
    <property type="entry name" value="Translation proteins"/>
    <property type="match status" value="1"/>
</dbReference>
<feature type="compositionally biased region" description="Polar residues" evidence="4">
    <location>
        <begin position="594"/>
        <end position="628"/>
    </location>
</feature>
<dbReference type="InterPro" id="IPR000795">
    <property type="entry name" value="T_Tr_GTP-bd_dom"/>
</dbReference>
<evidence type="ECO:0000313" key="7">
    <source>
        <dbReference type="Proteomes" id="UP001642483"/>
    </source>
</evidence>
<dbReference type="Pfam" id="PF03144">
    <property type="entry name" value="GTP_EFTU_D2"/>
    <property type="match status" value="1"/>
</dbReference>